<evidence type="ECO:0000313" key="4">
    <source>
        <dbReference type="Proteomes" id="UP001154282"/>
    </source>
</evidence>
<keyword evidence="4" id="KW-1185">Reference proteome</keyword>
<organism evidence="3 4">
    <name type="scientific">Linum tenue</name>
    <dbReference type="NCBI Taxonomy" id="586396"/>
    <lineage>
        <taxon>Eukaryota</taxon>
        <taxon>Viridiplantae</taxon>
        <taxon>Streptophyta</taxon>
        <taxon>Embryophyta</taxon>
        <taxon>Tracheophyta</taxon>
        <taxon>Spermatophyta</taxon>
        <taxon>Magnoliopsida</taxon>
        <taxon>eudicotyledons</taxon>
        <taxon>Gunneridae</taxon>
        <taxon>Pentapetalae</taxon>
        <taxon>rosids</taxon>
        <taxon>fabids</taxon>
        <taxon>Malpighiales</taxon>
        <taxon>Linaceae</taxon>
        <taxon>Linum</taxon>
    </lineage>
</organism>
<dbReference type="Proteomes" id="UP001154282">
    <property type="component" value="Unassembled WGS sequence"/>
</dbReference>
<dbReference type="GO" id="GO:0006352">
    <property type="term" value="P:DNA-templated transcription initiation"/>
    <property type="evidence" value="ECO:0007669"/>
    <property type="project" value="UniProtKB-UniRule"/>
</dbReference>
<dbReference type="PANTHER" id="PTHR12709:SF5">
    <property type="entry name" value="DNA-DIRECTED RNA POLYMERASE I SUBUNIT RPA43"/>
    <property type="match status" value="1"/>
</dbReference>
<dbReference type="PANTHER" id="PTHR12709">
    <property type="entry name" value="DNA-DIRECTED RNA POLYMERASE II, III"/>
    <property type="match status" value="1"/>
</dbReference>
<keyword evidence="1 2" id="KW-0539">Nucleus</keyword>
<dbReference type="InterPro" id="IPR045113">
    <property type="entry name" value="Rpb7-like"/>
</dbReference>
<reference evidence="3" key="1">
    <citation type="submission" date="2022-08" db="EMBL/GenBank/DDBJ databases">
        <authorList>
            <person name="Gutierrez-Valencia J."/>
        </authorList>
    </citation>
    <scope>NUCLEOTIDE SEQUENCE</scope>
</reference>
<dbReference type="GO" id="GO:0006362">
    <property type="term" value="P:transcription elongation by RNA polymerase I"/>
    <property type="evidence" value="ECO:0007669"/>
    <property type="project" value="TreeGrafter"/>
</dbReference>
<gene>
    <name evidence="3" type="ORF">LITE_LOCUS3703</name>
</gene>
<accession>A0AAV0HD24</accession>
<proteinExistence type="predicted"/>
<name>A0AAV0HD24_9ROSI</name>
<keyword evidence="2" id="KW-0804">Transcription</keyword>
<protein>
    <recommendedName>
        <fullName evidence="2">DNA-directed RNA polymerase subunit</fullName>
    </recommendedName>
</protein>
<evidence type="ECO:0000256" key="1">
    <source>
        <dbReference type="ARBA" id="ARBA00023242"/>
    </source>
</evidence>
<evidence type="ECO:0000313" key="3">
    <source>
        <dbReference type="EMBL" id="CAI0382777.1"/>
    </source>
</evidence>
<keyword evidence="2" id="KW-0240">DNA-directed RNA polymerase</keyword>
<sequence length="108" mass="12273">SWKFGFSLRISVSCYGYCRYDDAFDGVLLAYNVHGPENKGRILPGVHPFIAVKLESKLLVFLPKQDMLLEGKVVKVNEQLIHVIVFGFSSAIITDEDVRNEFKYETVC</sequence>
<evidence type="ECO:0000256" key="2">
    <source>
        <dbReference type="RuleBase" id="RU369086"/>
    </source>
</evidence>
<comment type="function">
    <text evidence="2">DNA-dependent RNA polymerase which catalyzes the transcription of DNA into RNA using the four ribonucleoside triphosphates as substrates.</text>
</comment>
<feature type="non-terminal residue" evidence="3">
    <location>
        <position position="1"/>
    </location>
</feature>
<dbReference type="AlphaFoldDB" id="A0AAV0HD24"/>
<dbReference type="GO" id="GO:0005736">
    <property type="term" value="C:RNA polymerase I complex"/>
    <property type="evidence" value="ECO:0007669"/>
    <property type="project" value="TreeGrafter"/>
</dbReference>
<comment type="subcellular location">
    <subcellularLocation>
        <location evidence="2">Nucleus</location>
    </subcellularLocation>
</comment>
<dbReference type="EMBL" id="CAMGYJ010000002">
    <property type="protein sequence ID" value="CAI0382777.1"/>
    <property type="molecule type" value="Genomic_DNA"/>
</dbReference>
<comment type="caution">
    <text evidence="3">The sequence shown here is derived from an EMBL/GenBank/DDBJ whole genome shotgun (WGS) entry which is preliminary data.</text>
</comment>